<dbReference type="Pfam" id="PF02653">
    <property type="entry name" value="BPD_transp_2"/>
    <property type="match status" value="1"/>
</dbReference>
<dbReference type="InterPro" id="IPR001851">
    <property type="entry name" value="ABC_transp_permease"/>
</dbReference>
<name>X0UHN7_9ZZZZ</name>
<sequence length="265" mass="27880">ACFGTNGDPFAAMPLIPSRAALSRFFTDYGLLLVLFLLCALCSVGTLQLRRPVGRQAARLVAAEIAPGAEEQTGIVIFAGDRKYADALEALLANKQAPNVTKITGSTRQMRTALEALVAQRVPIDVIATTETNRLIALDVRKESPALADTRVIWAENYWWPTFLTKSNLLNVANKNVVIGVIAVGMTMVIITAGIDLSVGSLVALAAVLAASLIARAGGEEATFAVMLTASLAAVAACAGVGAFSGLMITTFKVPPFVVTLAMMW</sequence>
<feature type="transmembrane region" description="Helical" evidence="6">
    <location>
        <begin position="225"/>
        <end position="249"/>
    </location>
</feature>
<feature type="transmembrane region" description="Helical" evidence="6">
    <location>
        <begin position="201"/>
        <end position="218"/>
    </location>
</feature>
<evidence type="ECO:0000256" key="1">
    <source>
        <dbReference type="ARBA" id="ARBA00004651"/>
    </source>
</evidence>
<reference evidence="7" key="1">
    <citation type="journal article" date="2014" name="Front. Microbiol.">
        <title>High frequency of phylogenetically diverse reductive dehalogenase-homologous genes in deep subseafloor sedimentary metagenomes.</title>
        <authorList>
            <person name="Kawai M."/>
            <person name="Futagami T."/>
            <person name="Toyoda A."/>
            <person name="Takaki Y."/>
            <person name="Nishi S."/>
            <person name="Hori S."/>
            <person name="Arai W."/>
            <person name="Tsubouchi T."/>
            <person name="Morono Y."/>
            <person name="Uchiyama I."/>
            <person name="Ito T."/>
            <person name="Fujiyama A."/>
            <person name="Inagaki F."/>
            <person name="Takami H."/>
        </authorList>
    </citation>
    <scope>NUCLEOTIDE SEQUENCE</scope>
    <source>
        <strain evidence="7">Expedition CK06-06</strain>
    </source>
</reference>
<dbReference type="EMBL" id="BARS01027593">
    <property type="protein sequence ID" value="GAF99902.1"/>
    <property type="molecule type" value="Genomic_DNA"/>
</dbReference>
<evidence type="ECO:0000256" key="3">
    <source>
        <dbReference type="ARBA" id="ARBA00022692"/>
    </source>
</evidence>
<keyword evidence="2" id="KW-1003">Cell membrane</keyword>
<feature type="transmembrane region" description="Helical" evidence="6">
    <location>
        <begin position="176"/>
        <end position="195"/>
    </location>
</feature>
<keyword evidence="5 6" id="KW-0472">Membrane</keyword>
<evidence type="ECO:0000256" key="5">
    <source>
        <dbReference type="ARBA" id="ARBA00023136"/>
    </source>
</evidence>
<feature type="transmembrane region" description="Helical" evidence="6">
    <location>
        <begin position="29"/>
        <end position="49"/>
    </location>
</feature>
<dbReference type="GO" id="GO:0005886">
    <property type="term" value="C:plasma membrane"/>
    <property type="evidence" value="ECO:0007669"/>
    <property type="project" value="UniProtKB-SubCell"/>
</dbReference>
<evidence type="ECO:0000256" key="6">
    <source>
        <dbReference type="SAM" id="Phobius"/>
    </source>
</evidence>
<dbReference type="AlphaFoldDB" id="X0UHN7"/>
<feature type="non-terminal residue" evidence="7">
    <location>
        <position position="1"/>
    </location>
</feature>
<evidence type="ECO:0000313" key="7">
    <source>
        <dbReference type="EMBL" id="GAF99902.1"/>
    </source>
</evidence>
<dbReference type="GO" id="GO:0022857">
    <property type="term" value="F:transmembrane transporter activity"/>
    <property type="evidence" value="ECO:0007669"/>
    <property type="project" value="InterPro"/>
</dbReference>
<dbReference type="PANTHER" id="PTHR32196:SF72">
    <property type="entry name" value="RIBOSE IMPORT PERMEASE PROTEIN RBSC"/>
    <property type="match status" value="1"/>
</dbReference>
<comment type="subcellular location">
    <subcellularLocation>
        <location evidence="1">Cell membrane</location>
        <topology evidence="1">Multi-pass membrane protein</topology>
    </subcellularLocation>
</comment>
<evidence type="ECO:0000256" key="2">
    <source>
        <dbReference type="ARBA" id="ARBA00022475"/>
    </source>
</evidence>
<protein>
    <submittedName>
        <fullName evidence="7">Uncharacterized protein</fullName>
    </submittedName>
</protein>
<feature type="non-terminal residue" evidence="7">
    <location>
        <position position="265"/>
    </location>
</feature>
<keyword evidence="3 6" id="KW-0812">Transmembrane</keyword>
<keyword evidence="4 6" id="KW-1133">Transmembrane helix</keyword>
<accession>X0UHN7</accession>
<dbReference type="PANTHER" id="PTHR32196">
    <property type="entry name" value="ABC TRANSPORTER PERMEASE PROTEIN YPHD-RELATED-RELATED"/>
    <property type="match status" value="1"/>
</dbReference>
<organism evidence="7">
    <name type="scientific">marine sediment metagenome</name>
    <dbReference type="NCBI Taxonomy" id="412755"/>
    <lineage>
        <taxon>unclassified sequences</taxon>
        <taxon>metagenomes</taxon>
        <taxon>ecological metagenomes</taxon>
    </lineage>
</organism>
<proteinExistence type="predicted"/>
<evidence type="ECO:0000256" key="4">
    <source>
        <dbReference type="ARBA" id="ARBA00022989"/>
    </source>
</evidence>
<gene>
    <name evidence="7" type="ORF">S01H1_43317</name>
</gene>
<comment type="caution">
    <text evidence="7">The sequence shown here is derived from an EMBL/GenBank/DDBJ whole genome shotgun (WGS) entry which is preliminary data.</text>
</comment>